<keyword evidence="2" id="KW-1185">Reference proteome</keyword>
<dbReference type="EMBL" id="JAADJZ010000009">
    <property type="protein sequence ID" value="KAF2872557.1"/>
    <property type="molecule type" value="Genomic_DNA"/>
</dbReference>
<accession>A0A7C8I7E4</accession>
<protein>
    <submittedName>
        <fullName evidence="1">Uncharacterized protein</fullName>
    </submittedName>
</protein>
<gene>
    <name evidence="1" type="ORF">BDV95DRAFT_389306</name>
</gene>
<proteinExistence type="predicted"/>
<evidence type="ECO:0000313" key="2">
    <source>
        <dbReference type="Proteomes" id="UP000481861"/>
    </source>
</evidence>
<reference evidence="1 2" key="1">
    <citation type="submission" date="2020-01" db="EMBL/GenBank/DDBJ databases">
        <authorList>
            <consortium name="DOE Joint Genome Institute"/>
            <person name="Haridas S."/>
            <person name="Albert R."/>
            <person name="Binder M."/>
            <person name="Bloem J."/>
            <person name="Labutti K."/>
            <person name="Salamov A."/>
            <person name="Andreopoulos B."/>
            <person name="Baker S.E."/>
            <person name="Barry K."/>
            <person name="Bills G."/>
            <person name="Bluhm B.H."/>
            <person name="Cannon C."/>
            <person name="Castanera R."/>
            <person name="Culley D.E."/>
            <person name="Daum C."/>
            <person name="Ezra D."/>
            <person name="Gonzalez J.B."/>
            <person name="Henrissat B."/>
            <person name="Kuo A."/>
            <person name="Liang C."/>
            <person name="Lipzen A."/>
            <person name="Lutzoni F."/>
            <person name="Magnuson J."/>
            <person name="Mondo S."/>
            <person name="Nolan M."/>
            <person name="Ohm R."/>
            <person name="Pangilinan J."/>
            <person name="Park H.-J.H."/>
            <person name="Ramirez L."/>
            <person name="Alfaro M."/>
            <person name="Sun H."/>
            <person name="Tritt A."/>
            <person name="Yoshinaga Y."/>
            <person name="Zwiers L.-H.L."/>
            <person name="Turgeon B.G."/>
            <person name="Goodwin S.B."/>
            <person name="Spatafora J.W."/>
            <person name="Crous P.W."/>
            <person name="Grigoriev I.V."/>
        </authorList>
    </citation>
    <scope>NUCLEOTIDE SEQUENCE [LARGE SCALE GENOMIC DNA]</scope>
    <source>
        <strain evidence="1 2">CBS 611.86</strain>
    </source>
</reference>
<dbReference type="Proteomes" id="UP000481861">
    <property type="component" value="Unassembled WGS sequence"/>
</dbReference>
<name>A0A7C8I7E4_9PLEO</name>
<dbReference type="AlphaFoldDB" id="A0A7C8I7E4"/>
<evidence type="ECO:0000313" key="1">
    <source>
        <dbReference type="EMBL" id="KAF2872557.1"/>
    </source>
</evidence>
<sequence>MLGRKPRAFQRATRLLVKQACRGRRAGDLAGSMMLAAARSKQQATGRQELSFGCKIKTCWAGVLQVATCGAANPAGLMSQRRWAGVTSVSVRGGGWRKHVHASGDAYLDFRVQDGRQTAGWCCGGTMSAEESSAGVASRAAGSFTVVCLCLLPGRSRGRSAETRTARQ</sequence>
<organism evidence="1 2">
    <name type="scientific">Massariosphaeria phaeospora</name>
    <dbReference type="NCBI Taxonomy" id="100035"/>
    <lineage>
        <taxon>Eukaryota</taxon>
        <taxon>Fungi</taxon>
        <taxon>Dikarya</taxon>
        <taxon>Ascomycota</taxon>
        <taxon>Pezizomycotina</taxon>
        <taxon>Dothideomycetes</taxon>
        <taxon>Pleosporomycetidae</taxon>
        <taxon>Pleosporales</taxon>
        <taxon>Pleosporales incertae sedis</taxon>
        <taxon>Massariosphaeria</taxon>
    </lineage>
</organism>
<comment type="caution">
    <text evidence="1">The sequence shown here is derived from an EMBL/GenBank/DDBJ whole genome shotgun (WGS) entry which is preliminary data.</text>
</comment>